<dbReference type="Pfam" id="PF22618">
    <property type="entry name" value="RskA_N"/>
    <property type="match status" value="1"/>
</dbReference>
<feature type="domain" description="Anti-sigma-K factor RskA N-terminal" evidence="14">
    <location>
        <begin position="7"/>
        <end position="48"/>
    </location>
</feature>
<dbReference type="Proteomes" id="UP000243799">
    <property type="component" value="Unassembled WGS sequence"/>
</dbReference>
<dbReference type="GO" id="GO:0006417">
    <property type="term" value="P:regulation of translation"/>
    <property type="evidence" value="ECO:0007669"/>
    <property type="project" value="TreeGrafter"/>
</dbReference>
<accession>A0A1I1AKH0</accession>
<dbReference type="STRING" id="490629.SAMN05216266_109255"/>
<dbReference type="AlphaFoldDB" id="A0A1I1AKH0"/>
<dbReference type="GO" id="GO:0016989">
    <property type="term" value="F:sigma factor antagonist activity"/>
    <property type="evidence" value="ECO:0007669"/>
    <property type="project" value="TreeGrafter"/>
</dbReference>
<evidence type="ECO:0000256" key="9">
    <source>
        <dbReference type="ARBA" id="ARBA00029829"/>
    </source>
</evidence>
<keyword evidence="16" id="KW-1185">Reference proteome</keyword>
<evidence type="ECO:0000256" key="4">
    <source>
        <dbReference type="ARBA" id="ARBA00022692"/>
    </source>
</evidence>
<proteinExistence type="predicted"/>
<organism evidence="15 16">
    <name type="scientific">Amycolatopsis marina</name>
    <dbReference type="NCBI Taxonomy" id="490629"/>
    <lineage>
        <taxon>Bacteria</taxon>
        <taxon>Bacillati</taxon>
        <taxon>Actinomycetota</taxon>
        <taxon>Actinomycetes</taxon>
        <taxon>Pseudonocardiales</taxon>
        <taxon>Pseudonocardiaceae</taxon>
        <taxon>Amycolatopsis</taxon>
    </lineage>
</organism>
<evidence type="ECO:0000313" key="15">
    <source>
        <dbReference type="EMBL" id="SFB38437.1"/>
    </source>
</evidence>
<evidence type="ECO:0000256" key="10">
    <source>
        <dbReference type="ARBA" id="ARBA00030803"/>
    </source>
</evidence>
<evidence type="ECO:0000256" key="7">
    <source>
        <dbReference type="ARBA" id="ARBA00023136"/>
    </source>
</evidence>
<dbReference type="InterPro" id="IPR053877">
    <property type="entry name" value="RskA_N"/>
</dbReference>
<evidence type="ECO:0000256" key="3">
    <source>
        <dbReference type="ARBA" id="ARBA00022475"/>
    </source>
</evidence>
<keyword evidence="4 12" id="KW-0812">Transmembrane</keyword>
<sequence length="256" mass="26999">MTSPEMHTLAGAFAVDALDEHERARFQRHLNECDSCRQEVRELRATAAKLGLAVAEDPPPELKQRVLAEVRGTRQQPPGSGQDPGERSRRSAGVPRWMMGVAAAAAVVGLALAGVFAGMTLSTQNELTAAQQQLEQARERYEPVADLLTAPDLRTVHNSSSIGGAGIVLASKSLDRMMFMASDLPEPPEGHDYELWRIDGSETPRSAAVFGQGSTPPIVSDGVGSTALMAVTVEPDGGSPTGAPTTSPILVLPLSA</sequence>
<dbReference type="InterPro" id="IPR018764">
    <property type="entry name" value="RskA_C"/>
</dbReference>
<feature type="region of interest" description="Disordered" evidence="11">
    <location>
        <begin position="70"/>
        <end position="92"/>
    </location>
</feature>
<evidence type="ECO:0000313" key="16">
    <source>
        <dbReference type="Proteomes" id="UP000243799"/>
    </source>
</evidence>
<dbReference type="RefSeq" id="WP_091674229.1">
    <property type="nucleotide sequence ID" value="NZ_FOKG01000009.1"/>
</dbReference>
<comment type="subcellular location">
    <subcellularLocation>
        <location evidence="2">Cell membrane</location>
    </subcellularLocation>
    <subcellularLocation>
        <location evidence="1">Membrane</location>
        <topology evidence="1">Single-pass membrane protein</topology>
    </subcellularLocation>
</comment>
<feature type="domain" description="Anti-sigma K factor RskA C-terminal" evidence="13">
    <location>
        <begin position="101"/>
        <end position="248"/>
    </location>
</feature>
<name>A0A1I1AKH0_9PSEU</name>
<keyword evidence="5 12" id="KW-1133">Transmembrane helix</keyword>
<dbReference type="Pfam" id="PF10099">
    <property type="entry name" value="RskA_C"/>
    <property type="match status" value="1"/>
</dbReference>
<keyword evidence="7 12" id="KW-0472">Membrane</keyword>
<keyword evidence="6" id="KW-0805">Transcription regulation</keyword>
<reference evidence="16" key="1">
    <citation type="submission" date="2016-10" db="EMBL/GenBank/DDBJ databases">
        <authorList>
            <person name="Varghese N."/>
            <person name="Submissions S."/>
        </authorList>
    </citation>
    <scope>NUCLEOTIDE SEQUENCE [LARGE SCALE GENOMIC DNA]</scope>
    <source>
        <strain evidence="16">CGMCC 4.3568</strain>
    </source>
</reference>
<evidence type="ECO:0000259" key="14">
    <source>
        <dbReference type="Pfam" id="PF22618"/>
    </source>
</evidence>
<dbReference type="GO" id="GO:0005886">
    <property type="term" value="C:plasma membrane"/>
    <property type="evidence" value="ECO:0007669"/>
    <property type="project" value="UniProtKB-SubCell"/>
</dbReference>
<gene>
    <name evidence="15" type="ORF">SAMN05216266_109255</name>
</gene>
<dbReference type="PANTHER" id="PTHR37461:SF1">
    <property type="entry name" value="ANTI-SIGMA-K FACTOR RSKA"/>
    <property type="match status" value="1"/>
</dbReference>
<feature type="transmembrane region" description="Helical" evidence="12">
    <location>
        <begin position="97"/>
        <end position="119"/>
    </location>
</feature>
<evidence type="ECO:0000256" key="1">
    <source>
        <dbReference type="ARBA" id="ARBA00004167"/>
    </source>
</evidence>
<evidence type="ECO:0000256" key="8">
    <source>
        <dbReference type="ARBA" id="ARBA00023163"/>
    </source>
</evidence>
<dbReference type="OrthoDB" id="153510at2"/>
<dbReference type="InterPro" id="IPR041916">
    <property type="entry name" value="Anti_sigma_zinc_sf"/>
</dbReference>
<keyword evidence="3" id="KW-1003">Cell membrane</keyword>
<dbReference type="Gene3D" id="1.10.10.1320">
    <property type="entry name" value="Anti-sigma factor, zinc-finger domain"/>
    <property type="match status" value="1"/>
</dbReference>
<evidence type="ECO:0000259" key="13">
    <source>
        <dbReference type="Pfam" id="PF10099"/>
    </source>
</evidence>
<evidence type="ECO:0000256" key="2">
    <source>
        <dbReference type="ARBA" id="ARBA00004236"/>
    </source>
</evidence>
<dbReference type="PANTHER" id="PTHR37461">
    <property type="entry name" value="ANTI-SIGMA-K FACTOR RSKA"/>
    <property type="match status" value="1"/>
</dbReference>
<evidence type="ECO:0000256" key="11">
    <source>
        <dbReference type="SAM" id="MobiDB-lite"/>
    </source>
</evidence>
<protein>
    <recommendedName>
        <fullName evidence="10">Regulator of SigK</fullName>
    </recommendedName>
    <alternativeName>
        <fullName evidence="9">Sigma-K anti-sigma factor RskA</fullName>
    </alternativeName>
</protein>
<evidence type="ECO:0000256" key="5">
    <source>
        <dbReference type="ARBA" id="ARBA00022989"/>
    </source>
</evidence>
<dbReference type="InterPro" id="IPR051474">
    <property type="entry name" value="Anti-sigma-K/W_factor"/>
</dbReference>
<dbReference type="EMBL" id="FOKG01000009">
    <property type="protein sequence ID" value="SFB38437.1"/>
    <property type="molecule type" value="Genomic_DNA"/>
</dbReference>
<evidence type="ECO:0000256" key="12">
    <source>
        <dbReference type="SAM" id="Phobius"/>
    </source>
</evidence>
<keyword evidence="8" id="KW-0804">Transcription</keyword>
<evidence type="ECO:0000256" key="6">
    <source>
        <dbReference type="ARBA" id="ARBA00023015"/>
    </source>
</evidence>